<organism evidence="2 3">
    <name type="scientific">Passalora fulva</name>
    <name type="common">Tomato leaf mold</name>
    <name type="synonym">Cladosporium fulvum</name>
    <dbReference type="NCBI Taxonomy" id="5499"/>
    <lineage>
        <taxon>Eukaryota</taxon>
        <taxon>Fungi</taxon>
        <taxon>Dikarya</taxon>
        <taxon>Ascomycota</taxon>
        <taxon>Pezizomycotina</taxon>
        <taxon>Dothideomycetes</taxon>
        <taxon>Dothideomycetidae</taxon>
        <taxon>Mycosphaerellales</taxon>
        <taxon>Mycosphaerellaceae</taxon>
        <taxon>Fulvia</taxon>
    </lineage>
</organism>
<accession>A0A9Q8P7X0</accession>
<sequence>MSQTCPEPSAPKSILKKPPPLRNVDAMKMRDASSRMALRGGHAARKKVHFAEEEEDMDKDDGSSFEIATIGANDHNVDEALPGGRGFKQEPGPHGRDMSFWRKH</sequence>
<reference evidence="2" key="2">
    <citation type="journal article" date="2022" name="Microb. Genom.">
        <title>A chromosome-scale genome assembly of the tomato pathogen Cladosporium fulvum reveals a compartmentalized genome architecture and the presence of a dispensable chromosome.</title>
        <authorList>
            <person name="Zaccaron A.Z."/>
            <person name="Chen L.H."/>
            <person name="Samaras A."/>
            <person name="Stergiopoulos I."/>
        </authorList>
    </citation>
    <scope>NUCLEOTIDE SEQUENCE</scope>
    <source>
        <strain evidence="2">Race5_Kim</strain>
    </source>
</reference>
<feature type="region of interest" description="Disordered" evidence="1">
    <location>
        <begin position="73"/>
        <end position="104"/>
    </location>
</feature>
<evidence type="ECO:0000256" key="1">
    <source>
        <dbReference type="SAM" id="MobiDB-lite"/>
    </source>
</evidence>
<feature type="region of interest" description="Disordered" evidence="1">
    <location>
        <begin position="1"/>
        <end position="21"/>
    </location>
</feature>
<dbReference type="KEGG" id="ffu:CLAFUR5_04685"/>
<reference evidence="2" key="1">
    <citation type="submission" date="2021-12" db="EMBL/GenBank/DDBJ databases">
        <authorList>
            <person name="Zaccaron A."/>
            <person name="Stergiopoulos I."/>
        </authorList>
    </citation>
    <scope>NUCLEOTIDE SEQUENCE</scope>
    <source>
        <strain evidence="2">Race5_Kim</strain>
    </source>
</reference>
<proteinExistence type="predicted"/>
<dbReference type="EMBL" id="CP090166">
    <property type="protein sequence ID" value="UJO16322.1"/>
    <property type="molecule type" value="Genomic_DNA"/>
</dbReference>
<dbReference type="Proteomes" id="UP000756132">
    <property type="component" value="Chromosome 4"/>
</dbReference>
<gene>
    <name evidence="2" type="ORF">CLAFUR5_04685</name>
</gene>
<keyword evidence="3" id="KW-1185">Reference proteome</keyword>
<evidence type="ECO:0000313" key="2">
    <source>
        <dbReference type="EMBL" id="UJO16322.1"/>
    </source>
</evidence>
<name>A0A9Q8P7X0_PASFU</name>
<dbReference type="AlphaFoldDB" id="A0A9Q8P7X0"/>
<protein>
    <submittedName>
        <fullName evidence="2">Uncharacterized protein</fullName>
    </submittedName>
</protein>
<dbReference type="GeneID" id="71984563"/>
<dbReference type="RefSeq" id="XP_047760688.1">
    <property type="nucleotide sequence ID" value="XM_047903833.1"/>
</dbReference>
<feature type="compositionally biased region" description="Basic and acidic residues" evidence="1">
    <location>
        <begin position="87"/>
        <end position="104"/>
    </location>
</feature>
<evidence type="ECO:0000313" key="3">
    <source>
        <dbReference type="Proteomes" id="UP000756132"/>
    </source>
</evidence>